<organism evidence="2 3">
    <name type="scientific">Burkholderia cenocepacia</name>
    <dbReference type="NCBI Taxonomy" id="95486"/>
    <lineage>
        <taxon>Bacteria</taxon>
        <taxon>Pseudomonadati</taxon>
        <taxon>Pseudomonadota</taxon>
        <taxon>Betaproteobacteria</taxon>
        <taxon>Burkholderiales</taxon>
        <taxon>Burkholderiaceae</taxon>
        <taxon>Burkholderia</taxon>
        <taxon>Burkholderia cepacia complex</taxon>
    </lineage>
</organism>
<dbReference type="Gene3D" id="3.90.550.10">
    <property type="entry name" value="Spore Coat Polysaccharide Biosynthesis Protein SpsA, Chain A"/>
    <property type="match status" value="2"/>
</dbReference>
<gene>
    <name evidence="2" type="ORF">B9Z07_19800</name>
</gene>
<dbReference type="GO" id="GO:0044010">
    <property type="term" value="P:single-species biofilm formation"/>
    <property type="evidence" value="ECO:0007669"/>
    <property type="project" value="TreeGrafter"/>
</dbReference>
<dbReference type="InterPro" id="IPR029044">
    <property type="entry name" value="Nucleotide-diphossugar_trans"/>
</dbReference>
<dbReference type="EMBL" id="CP021069">
    <property type="protein sequence ID" value="AWG33464.1"/>
    <property type="molecule type" value="Genomic_DNA"/>
</dbReference>
<feature type="domain" description="Glycosyltransferase 2-like" evidence="1">
    <location>
        <begin position="347"/>
        <end position="472"/>
    </location>
</feature>
<dbReference type="CDD" id="cd04184">
    <property type="entry name" value="GT2_RfbC_Mx_like"/>
    <property type="match status" value="1"/>
</dbReference>
<dbReference type="PANTHER" id="PTHR43685:SF2">
    <property type="entry name" value="GLYCOSYLTRANSFERASE 2-LIKE DOMAIN-CONTAINING PROTEIN"/>
    <property type="match status" value="1"/>
</dbReference>
<dbReference type="Pfam" id="PF00535">
    <property type="entry name" value="Glycos_transf_2"/>
    <property type="match status" value="2"/>
</dbReference>
<reference evidence="2 3" key="1">
    <citation type="submission" date="2017-04" db="EMBL/GenBank/DDBJ databases">
        <title>Complete genome sequence of Burkholderia cenocepacia PC184 Midwest clone.</title>
        <authorList>
            <person name="Mulks M.H."/>
            <person name="Cooper V.S."/>
        </authorList>
    </citation>
    <scope>NUCLEOTIDE SEQUENCE [LARGE SCALE GENOMIC DNA]</scope>
    <source>
        <strain evidence="2 3">PC184 Mulks</strain>
    </source>
</reference>
<dbReference type="RefSeq" id="WP_034174615.1">
    <property type="nucleotide sequence ID" value="NZ_CADEUB010000022.1"/>
</dbReference>
<dbReference type="Proteomes" id="UP000244809">
    <property type="component" value="Chromosome 3"/>
</dbReference>
<protein>
    <submittedName>
        <fullName evidence="2">Glycosyl transferase family 2</fullName>
    </submittedName>
</protein>
<evidence type="ECO:0000313" key="3">
    <source>
        <dbReference type="Proteomes" id="UP000244809"/>
    </source>
</evidence>
<name>A0AAD0J8V4_9BURK</name>
<keyword evidence="2" id="KW-0808">Transferase</keyword>
<dbReference type="InterPro" id="IPR001173">
    <property type="entry name" value="Glyco_trans_2-like"/>
</dbReference>
<evidence type="ECO:0000313" key="2">
    <source>
        <dbReference type="EMBL" id="AWG33464.1"/>
    </source>
</evidence>
<dbReference type="PANTHER" id="PTHR43685">
    <property type="entry name" value="GLYCOSYLTRANSFERASE"/>
    <property type="match status" value="1"/>
</dbReference>
<accession>A0AAD0J8V4</accession>
<dbReference type="InterPro" id="IPR050834">
    <property type="entry name" value="Glycosyltransf_2"/>
</dbReference>
<feature type="domain" description="Glycosyltransferase 2-like" evidence="1">
    <location>
        <begin position="90"/>
        <end position="216"/>
    </location>
</feature>
<dbReference type="GO" id="GO:0016740">
    <property type="term" value="F:transferase activity"/>
    <property type="evidence" value="ECO:0007669"/>
    <property type="project" value="UniProtKB-KW"/>
</dbReference>
<sequence length="620" mass="68543">MKFRKTRAFMSRLAGSGGLRVAARKAYGVFRREGLTGVRNRITWLRAGAPGGVDPMLYAEWIDRYDRIDDAARVAVRERIAGFQNRPLISVVMPVYNPNPVWLVEAIESIRSQLYPHWELCIADDVSTDPAIRPLLERYASEDPRIKVAFREKNGHISAASNTALALVTGTWVALFDHDDLLPEHALYCVADAVDRNSAIRLIYSDEDKIDESGVRREPYFKCDWNADLFLSQNMFSHLGVFQKALLDEVGGFREGYEGSQDYDLALRCIERAGTAAIHHIPRVLYHWRVHAESTASGTDAKPYAVVAGERALGDHFVRMGIRGSIEYAGNGYRAHYALPDPVPLVSLIIPARNECVLIQRCIESIVGKTRYANYEILILDNGSDDLATLDYLASLQADGRIRVLRNERPLSFSASCNAGVEAANGEIVGLLDSGAEVISPQWLAEMVGVALQPGVGAVGAKLLYPNGAVQHAGIVLGLGGLAGHVHRNVPRASYGYGGRASLISAFSAVSAACMIVRKSVYRDVAGFNEKDLGAAFGDIDFCLRLRDAGYRNVWTPYAELYRHEPQTRSDEPQPVEPAVRYMRSRWGALLRADPFYSPNLTLDDEDINLAWPPRVNVLA</sequence>
<dbReference type="AlphaFoldDB" id="A0AAD0J8V4"/>
<dbReference type="SUPFAM" id="SSF53448">
    <property type="entry name" value="Nucleotide-diphospho-sugar transferases"/>
    <property type="match status" value="2"/>
</dbReference>
<evidence type="ECO:0000259" key="1">
    <source>
        <dbReference type="Pfam" id="PF00535"/>
    </source>
</evidence>
<proteinExistence type="predicted"/>